<dbReference type="InterPro" id="IPR019888">
    <property type="entry name" value="Tscrpt_reg_AsnC-like"/>
</dbReference>
<dbReference type="InterPro" id="IPR050684">
    <property type="entry name" value="HTH-Siroheme_Decarb"/>
</dbReference>
<dbReference type="PRINTS" id="PR00033">
    <property type="entry name" value="HTHASNC"/>
</dbReference>
<dbReference type="PANTHER" id="PTHR43413">
    <property type="entry name" value="TRANSCRIPTIONAL REGULATOR, ASNC FAMILY"/>
    <property type="match status" value="1"/>
</dbReference>
<dbReference type="SMART" id="SM00344">
    <property type="entry name" value="HTH_ASNC"/>
    <property type="match status" value="1"/>
</dbReference>
<dbReference type="Gene3D" id="1.10.10.10">
    <property type="entry name" value="Winged helix-like DNA-binding domain superfamily/Winged helix DNA-binding domain"/>
    <property type="match status" value="2"/>
</dbReference>
<reference evidence="6 7" key="1">
    <citation type="journal article" date="2017" name="Environ. Microbiol.">
        <title>Genome and epigenome of a novel marine Thaumarchaeota strain suggest viral infection, phosphorothioation DNA modification and multiple restriction systems.</title>
        <authorList>
            <person name="Ahlgren N.A."/>
            <person name="Chen Y."/>
            <person name="Needham D.M."/>
            <person name="Parada A.E."/>
            <person name="Sachdeva R."/>
            <person name="Trinh V."/>
            <person name="Chen T."/>
            <person name="Fuhrman J.A."/>
        </authorList>
    </citation>
    <scope>NUCLEOTIDE SEQUENCE [LARGE SCALE GENOMIC DNA]</scope>
    <source>
        <strain evidence="6 7">SPOT01</strain>
    </source>
</reference>
<dbReference type="Proteomes" id="UP000249949">
    <property type="component" value="Chromosome"/>
</dbReference>
<keyword evidence="1" id="KW-0805">Transcription regulation</keyword>
<evidence type="ECO:0000313" key="7">
    <source>
        <dbReference type="Proteomes" id="UP000249949"/>
    </source>
</evidence>
<gene>
    <name evidence="6" type="primary">ptr1</name>
    <name evidence="6" type="ORF">NMSP_1631</name>
</gene>
<evidence type="ECO:0000313" key="6">
    <source>
        <dbReference type="EMBL" id="ARS65230.1"/>
    </source>
</evidence>
<dbReference type="InterPro" id="IPR036390">
    <property type="entry name" value="WH_DNA-bd_sf"/>
</dbReference>
<dbReference type="Pfam" id="PF13404">
    <property type="entry name" value="HTH_AsnC-type"/>
    <property type="match status" value="1"/>
</dbReference>
<dbReference type="KEGG" id="nct:NMSP_1631"/>
<dbReference type="PANTHER" id="PTHR43413:SF8">
    <property type="entry name" value="HTH-TYPE TRANSCRIPTIONAL REGULATOR PTR1"/>
    <property type="match status" value="1"/>
</dbReference>
<keyword evidence="4" id="KW-1133">Transmembrane helix</keyword>
<keyword evidence="2" id="KW-0238">DNA-binding</keyword>
<feature type="transmembrane region" description="Helical" evidence="4">
    <location>
        <begin position="6"/>
        <end position="22"/>
    </location>
</feature>
<protein>
    <submittedName>
        <fullName evidence="6">HTH-type transcriptional regulator Ptr1</fullName>
    </submittedName>
</protein>
<organism evidence="6 7">
    <name type="scientific">Candidatus Nitrosomarinus catalinensis</name>
    <dbReference type="NCBI Taxonomy" id="1898749"/>
    <lineage>
        <taxon>Archaea</taxon>
        <taxon>Nitrososphaerota</taxon>
        <taxon>Nitrososphaeria</taxon>
        <taxon>Nitrosopumilales</taxon>
        <taxon>Nitrosopumilaceae</taxon>
        <taxon>Candidatus Nitrosomarinus</taxon>
    </lineage>
</organism>
<keyword evidence="7" id="KW-1185">Reference proteome</keyword>
<name>A0A2Z2HXH1_9ARCH</name>
<evidence type="ECO:0000256" key="1">
    <source>
        <dbReference type="ARBA" id="ARBA00023015"/>
    </source>
</evidence>
<evidence type="ECO:0000256" key="4">
    <source>
        <dbReference type="SAM" id="Phobius"/>
    </source>
</evidence>
<feature type="domain" description="HTH asnC-type" evidence="5">
    <location>
        <begin position="25"/>
        <end position="86"/>
    </location>
</feature>
<dbReference type="SUPFAM" id="SSF46785">
    <property type="entry name" value="Winged helix' DNA-binding domain"/>
    <property type="match status" value="2"/>
</dbReference>
<evidence type="ECO:0000256" key="2">
    <source>
        <dbReference type="ARBA" id="ARBA00023125"/>
    </source>
</evidence>
<proteinExistence type="predicted"/>
<evidence type="ECO:0000259" key="5">
    <source>
        <dbReference type="PROSITE" id="PS50956"/>
    </source>
</evidence>
<dbReference type="GO" id="GO:0043565">
    <property type="term" value="F:sequence-specific DNA binding"/>
    <property type="evidence" value="ECO:0007669"/>
    <property type="project" value="InterPro"/>
</dbReference>
<dbReference type="AlphaFoldDB" id="A0A2Z2HXH1"/>
<sequence>MLNYRQFYIILVISIFYGVTISDKMDNFDIQILSRLLNNCRESDRQIGIELGMSGGAVNSRIRKMQKLEIIEKFVVKVEPPVLGYGVLYFVISGENMKEVLEQVSLVGEPHFVAPCVGGITVCSIIVKENLEQKIELAKKLMKDFKVLSIFEAENPGFKTNLTKTDLQILDELIKDPREKIETLAKNTRMSTKTITRCIDKLQKNEGIQFTTVYDPKKIKKFIPYAIITWIEGDLKETLERMNKEFSNAYLQIPFIAKNQIVLFLYSNNIYKIDELTQKVRNLKNIKSADLFIPKKISFYDNWIKKTIIDFKKSSKLHLTYQTN</sequence>
<keyword evidence="4" id="KW-0812">Transmembrane</keyword>
<dbReference type="Pfam" id="PF13412">
    <property type="entry name" value="HTH_24"/>
    <property type="match status" value="1"/>
</dbReference>
<accession>A0A2Z2HXH1</accession>
<keyword evidence="4" id="KW-0472">Membrane</keyword>
<dbReference type="InterPro" id="IPR000485">
    <property type="entry name" value="AsnC-type_HTH_dom"/>
</dbReference>
<dbReference type="EMBL" id="CP021324">
    <property type="protein sequence ID" value="ARS65230.1"/>
    <property type="molecule type" value="Genomic_DNA"/>
</dbReference>
<dbReference type="PROSITE" id="PS50956">
    <property type="entry name" value="HTH_ASNC_2"/>
    <property type="match status" value="1"/>
</dbReference>
<evidence type="ECO:0000256" key="3">
    <source>
        <dbReference type="ARBA" id="ARBA00023163"/>
    </source>
</evidence>
<dbReference type="InterPro" id="IPR036388">
    <property type="entry name" value="WH-like_DNA-bd_sf"/>
</dbReference>
<keyword evidence="3" id="KW-0804">Transcription</keyword>